<evidence type="ECO:0000256" key="6">
    <source>
        <dbReference type="SAM" id="Phobius"/>
    </source>
</evidence>
<keyword evidence="4 6" id="KW-1133">Transmembrane helix</keyword>
<dbReference type="PROSITE" id="PS50850">
    <property type="entry name" value="MFS"/>
    <property type="match status" value="1"/>
</dbReference>
<organism evidence="8">
    <name type="scientific">marine sediment metagenome</name>
    <dbReference type="NCBI Taxonomy" id="412755"/>
    <lineage>
        <taxon>unclassified sequences</taxon>
        <taxon>metagenomes</taxon>
        <taxon>ecological metagenomes</taxon>
    </lineage>
</organism>
<dbReference type="Gene3D" id="1.20.1250.20">
    <property type="entry name" value="MFS general substrate transporter like domains"/>
    <property type="match status" value="1"/>
</dbReference>
<evidence type="ECO:0000256" key="2">
    <source>
        <dbReference type="ARBA" id="ARBA00022475"/>
    </source>
</evidence>
<dbReference type="InterPro" id="IPR050189">
    <property type="entry name" value="MFS_Efflux_Transporters"/>
</dbReference>
<dbReference type="SUPFAM" id="SSF103473">
    <property type="entry name" value="MFS general substrate transporter"/>
    <property type="match status" value="1"/>
</dbReference>
<protein>
    <recommendedName>
        <fullName evidence="7">Major facilitator superfamily (MFS) profile domain-containing protein</fullName>
    </recommendedName>
</protein>
<proteinExistence type="predicted"/>
<feature type="non-terminal residue" evidence="8">
    <location>
        <position position="1"/>
    </location>
</feature>
<dbReference type="InterPro" id="IPR011701">
    <property type="entry name" value="MFS"/>
</dbReference>
<evidence type="ECO:0000313" key="8">
    <source>
        <dbReference type="EMBL" id="KKK47698.1"/>
    </source>
</evidence>
<feature type="transmembrane region" description="Helical" evidence="6">
    <location>
        <begin position="192"/>
        <end position="214"/>
    </location>
</feature>
<evidence type="ECO:0000256" key="4">
    <source>
        <dbReference type="ARBA" id="ARBA00022989"/>
    </source>
</evidence>
<evidence type="ECO:0000259" key="7">
    <source>
        <dbReference type="PROSITE" id="PS50850"/>
    </source>
</evidence>
<gene>
    <name evidence="8" type="ORF">LCGC14_3152560</name>
</gene>
<dbReference type="EMBL" id="LAZR01069441">
    <property type="protein sequence ID" value="KKK47698.1"/>
    <property type="molecule type" value="Genomic_DNA"/>
</dbReference>
<reference evidence="8" key="1">
    <citation type="journal article" date="2015" name="Nature">
        <title>Complex archaea that bridge the gap between prokaryotes and eukaryotes.</title>
        <authorList>
            <person name="Spang A."/>
            <person name="Saw J.H."/>
            <person name="Jorgensen S.L."/>
            <person name="Zaremba-Niedzwiedzka K."/>
            <person name="Martijn J."/>
            <person name="Lind A.E."/>
            <person name="van Eijk R."/>
            <person name="Schleper C."/>
            <person name="Guy L."/>
            <person name="Ettema T.J."/>
        </authorList>
    </citation>
    <scope>NUCLEOTIDE SEQUENCE</scope>
</reference>
<feature type="domain" description="Major facilitator superfamily (MFS) profile" evidence="7">
    <location>
        <begin position="40"/>
        <end position="221"/>
    </location>
</feature>
<feature type="transmembrane region" description="Helical" evidence="6">
    <location>
        <begin position="169"/>
        <end position="186"/>
    </location>
</feature>
<comment type="subcellular location">
    <subcellularLocation>
        <location evidence="1">Cell membrane</location>
        <topology evidence="1">Multi-pass membrane protein</topology>
    </subcellularLocation>
</comment>
<name>A0A0F8VTM1_9ZZZZ</name>
<dbReference type="Pfam" id="PF07690">
    <property type="entry name" value="MFS_1"/>
    <property type="match status" value="1"/>
</dbReference>
<evidence type="ECO:0000256" key="3">
    <source>
        <dbReference type="ARBA" id="ARBA00022692"/>
    </source>
</evidence>
<dbReference type="InterPro" id="IPR020846">
    <property type="entry name" value="MFS_dom"/>
</dbReference>
<dbReference type="InterPro" id="IPR036259">
    <property type="entry name" value="MFS_trans_sf"/>
</dbReference>
<sequence>FSAMIALATNLAISFFVPRIPPLASASFRTELAGFKNLNMWLTLAIGAIGFGGMFSVYSYASPILTEYTGASIKVVPIALAVFGTGMVIGGLVAGWLADKHLNKTIVAVLVSSAIAFVIAGLSMNQLYSAVAALFLIGFTVTGLAGVLQIRLIDVSGEAQALAASLNHSAFNVANALGAFLGGFVISQQMGWIAPVWVGLFLSLSGLALFKLALTVETRTS</sequence>
<evidence type="ECO:0000256" key="1">
    <source>
        <dbReference type="ARBA" id="ARBA00004651"/>
    </source>
</evidence>
<feature type="transmembrane region" description="Helical" evidence="6">
    <location>
        <begin position="78"/>
        <end position="98"/>
    </location>
</feature>
<feature type="transmembrane region" description="Helical" evidence="6">
    <location>
        <begin position="38"/>
        <end position="58"/>
    </location>
</feature>
<keyword evidence="5 6" id="KW-0472">Membrane</keyword>
<dbReference type="GO" id="GO:0022857">
    <property type="term" value="F:transmembrane transporter activity"/>
    <property type="evidence" value="ECO:0007669"/>
    <property type="project" value="InterPro"/>
</dbReference>
<feature type="transmembrane region" description="Helical" evidence="6">
    <location>
        <begin position="130"/>
        <end position="148"/>
    </location>
</feature>
<accession>A0A0F8VTM1</accession>
<keyword evidence="3 6" id="KW-0812">Transmembrane</keyword>
<feature type="transmembrane region" description="Helical" evidence="6">
    <location>
        <begin position="105"/>
        <end position="124"/>
    </location>
</feature>
<dbReference type="GO" id="GO:0005886">
    <property type="term" value="C:plasma membrane"/>
    <property type="evidence" value="ECO:0007669"/>
    <property type="project" value="UniProtKB-SubCell"/>
</dbReference>
<comment type="caution">
    <text evidence="8">The sequence shown here is derived from an EMBL/GenBank/DDBJ whole genome shotgun (WGS) entry which is preliminary data.</text>
</comment>
<dbReference type="AlphaFoldDB" id="A0A0F8VTM1"/>
<evidence type="ECO:0000256" key="5">
    <source>
        <dbReference type="ARBA" id="ARBA00023136"/>
    </source>
</evidence>
<dbReference type="PANTHER" id="PTHR43124:SF3">
    <property type="entry name" value="CHLORAMPHENICOL EFFLUX PUMP RV0191"/>
    <property type="match status" value="1"/>
</dbReference>
<dbReference type="PANTHER" id="PTHR43124">
    <property type="entry name" value="PURINE EFFLUX PUMP PBUE"/>
    <property type="match status" value="1"/>
</dbReference>
<keyword evidence="2" id="KW-1003">Cell membrane</keyword>